<feature type="transmembrane region" description="Helical" evidence="2">
    <location>
        <begin position="572"/>
        <end position="592"/>
    </location>
</feature>
<proteinExistence type="predicted"/>
<evidence type="ECO:0000259" key="3">
    <source>
        <dbReference type="Pfam" id="PF07245"/>
    </source>
</evidence>
<dbReference type="InterPro" id="IPR009878">
    <property type="entry name" value="Phlebovirus_G2_fusion"/>
</dbReference>
<evidence type="ECO:0000313" key="4">
    <source>
        <dbReference type="EMBL" id="CAD2174171.1"/>
    </source>
</evidence>
<dbReference type="Gene3D" id="2.60.98.50">
    <property type="match status" value="1"/>
</dbReference>
<gene>
    <name evidence="4" type="ORF">MENT_LOCUS25820</name>
</gene>
<comment type="caution">
    <text evidence="4">The sequence shown here is derived from an EMBL/GenBank/DDBJ whole genome shotgun (WGS) entry which is preliminary data.</text>
</comment>
<dbReference type="AlphaFoldDB" id="A0A6V7VIY1"/>
<name>A0A6V7VIY1_MELEN</name>
<feature type="region of interest" description="Disordered" evidence="1">
    <location>
        <begin position="969"/>
        <end position="1003"/>
    </location>
</feature>
<evidence type="ECO:0000256" key="1">
    <source>
        <dbReference type="SAM" id="MobiDB-lite"/>
    </source>
</evidence>
<dbReference type="EMBL" id="CAJEWN010000230">
    <property type="protein sequence ID" value="CAD2174171.1"/>
    <property type="molecule type" value="Genomic_DNA"/>
</dbReference>
<evidence type="ECO:0000256" key="2">
    <source>
        <dbReference type="SAM" id="Phobius"/>
    </source>
</evidence>
<feature type="domain" description="Phlebovirus glycoprotein G2 fusion" evidence="3">
    <location>
        <begin position="115"/>
        <end position="416"/>
    </location>
</feature>
<feature type="transmembrane region" description="Helical" evidence="2">
    <location>
        <begin position="38"/>
        <end position="58"/>
    </location>
</feature>
<feature type="transmembrane region" description="Helical" evidence="2">
    <location>
        <begin position="907"/>
        <end position="926"/>
    </location>
</feature>
<keyword evidence="2" id="KW-0472">Membrane</keyword>
<dbReference type="Gene3D" id="2.60.40.3770">
    <property type="match status" value="1"/>
</dbReference>
<dbReference type="Pfam" id="PF07245">
    <property type="entry name" value="Phlebovirus_G2"/>
    <property type="match status" value="1"/>
</dbReference>
<evidence type="ECO:0000313" key="5">
    <source>
        <dbReference type="Proteomes" id="UP000580250"/>
    </source>
</evidence>
<protein>
    <recommendedName>
        <fullName evidence="3">Phlebovirus glycoprotein G2 fusion domain-containing protein</fullName>
    </recommendedName>
</protein>
<feature type="transmembrane region" description="Helical" evidence="2">
    <location>
        <begin position="12"/>
        <end position="32"/>
    </location>
</feature>
<organism evidence="4 5">
    <name type="scientific">Meloidogyne enterolobii</name>
    <name type="common">Root-knot nematode worm</name>
    <name type="synonym">Meloidogyne mayaguensis</name>
    <dbReference type="NCBI Taxonomy" id="390850"/>
    <lineage>
        <taxon>Eukaryota</taxon>
        <taxon>Metazoa</taxon>
        <taxon>Ecdysozoa</taxon>
        <taxon>Nematoda</taxon>
        <taxon>Chromadorea</taxon>
        <taxon>Rhabditida</taxon>
        <taxon>Tylenchina</taxon>
        <taxon>Tylenchomorpha</taxon>
        <taxon>Tylenchoidea</taxon>
        <taxon>Meloidogynidae</taxon>
        <taxon>Meloidogyninae</taxon>
        <taxon>Meloidogyne</taxon>
    </lineage>
</organism>
<keyword evidence="2" id="KW-0812">Transmembrane</keyword>
<feature type="transmembrane region" description="Helical" evidence="2">
    <location>
        <begin position="599"/>
        <end position="618"/>
    </location>
</feature>
<dbReference type="Proteomes" id="UP000580250">
    <property type="component" value="Unassembled WGS sequence"/>
</dbReference>
<sequence length="1205" mass="138074">MERIINIHCESKEILIIAGIVIGFLISIFFSICLCICKIMFIFGKIMSLIWWIIKMIARIFRKKKKPNKGDDNKLLLKNPERKFNKDRRRNRRLRKLGLLAIIFSVFPLINAEVEVVSVQAKSEDCYQKSGKSFCKISTVNTITLLPDNQVASFTIKDEKGIIIGELEFVMKALSTTCNQEILEYLRSFDVNIESVKKCPSTGTCRAGKCGNIKTNERVLELEKFENYPGNSFCIEGQSLWGYKCGLPGTTCYFYRIYATPKSEEIYTLVTCPTWDYMVDVEMSMIFNKNREKTKFLLHPGLTVHWKDLKITLWDLTPPIAPILNSRFIVSNSGIAIVDEFTSYLDCGRNFRNFSMCSLDPKVCQECWEDNELERVSCTCLDNSIERIFNDPTKILPLDVQRVKLRSIGKKIFSETNYLPIQVMVRIDNWTIAANTELTLCKVEPIKLTGCYSCFGSIFRFKCETNSGNTLAEIKCQDNTFTAQCSKIGTEQYVVLSFNKAKVLETCEVLCPAGKSEFTLEGRLEYFLVERVKVIVKNGTPEIYSNKSDFSWINEIWSNFPLIDFKGLLLDYLNWKIIIFIIIAFILICIFIKIICKIVPYFFGYSRLFTVLFLFFLFSLTRGGCITEEKIFLHMNNVGYIGEIKQAFGVSSSLFFYINHSLYKKFYKNYFTFKKYSLNKNLFLFFIFRENKFNTIYLMSSYNSLVKYSALILDCEIQDVPYLLYKSSNSRDIISTALKNLEDEDCELNAWIAEPGQREKFLHAVKPLNMDESWYQAYLTQSKVIINPEEENFDTGPGLIVSHSFRSAEEFYPLSSIFIENLENRDLNKLLNAGNLRKIDKNRNYFQALNEEEIEEPKNQDDLESTLKINMVSGSKEKVEPEKQEDFLGNKFSLVEFSVKMKVAKNLINIVVLFTLFGIVFGSPGYSPLTPTNDPNETQEEWFSKLLESDDNNDTILVFENIGLQPTNLSNPQIQVGNTGERNSIENIQEGPRTSPENNQEERKIKRAKLESLFESWLANRPTIVSNVCSTSALSGQTTQISGPSSTTNTFIPFTSAIGTTNTMHFASTTSSTAPRPLASYKIPKIKKEEIGGSSNCYNKRPHTNFVKSCFLCGNKQHLAKNYPLANCSQQNNQTALSHHNNNIPPNAAENLARDLTELAQRHPAPLATFLFQLARVLLLTTQRHDNNKSLAPRVLRMQRKEFIF</sequence>
<reference evidence="4 5" key="1">
    <citation type="submission" date="2020-08" db="EMBL/GenBank/DDBJ databases">
        <authorList>
            <person name="Koutsovoulos G."/>
            <person name="Danchin GJ E."/>
        </authorList>
    </citation>
    <scope>NUCLEOTIDE SEQUENCE [LARGE SCALE GENOMIC DNA]</scope>
</reference>
<accession>A0A6V7VIY1</accession>
<feature type="compositionally biased region" description="Polar residues" evidence="1">
    <location>
        <begin position="969"/>
        <end position="987"/>
    </location>
</feature>
<feature type="transmembrane region" description="Helical" evidence="2">
    <location>
        <begin position="97"/>
        <end position="114"/>
    </location>
</feature>
<keyword evidence="2" id="KW-1133">Transmembrane helix</keyword>
<feature type="transmembrane region" description="Helical" evidence="2">
    <location>
        <begin position="638"/>
        <end position="658"/>
    </location>
</feature>